<evidence type="ECO:0000313" key="3">
    <source>
        <dbReference type="Proteomes" id="UP000199615"/>
    </source>
</evidence>
<dbReference type="AlphaFoldDB" id="A0A1H8W8L0"/>
<dbReference type="RefSeq" id="WP_092685819.1">
    <property type="nucleotide sequence ID" value="NZ_FODT01000011.1"/>
</dbReference>
<evidence type="ECO:0000313" key="2">
    <source>
        <dbReference type="EMBL" id="SEP23970.1"/>
    </source>
</evidence>
<proteinExistence type="predicted"/>
<evidence type="ECO:0000259" key="1">
    <source>
        <dbReference type="Pfam" id="PF20283"/>
    </source>
</evidence>
<dbReference type="Pfam" id="PF20283">
    <property type="entry name" value="CTD7"/>
    <property type="match status" value="1"/>
</dbReference>
<dbReference type="OrthoDB" id="2786695at2"/>
<keyword evidence="3" id="KW-1185">Reference proteome</keyword>
<reference evidence="3" key="1">
    <citation type="submission" date="2016-10" db="EMBL/GenBank/DDBJ databases">
        <authorList>
            <person name="Varghese N."/>
            <person name="Submissions S."/>
        </authorList>
    </citation>
    <scope>NUCLEOTIDE SEQUENCE [LARGE SCALE GENOMIC DNA]</scope>
    <source>
        <strain evidence="3">DSM 123</strain>
    </source>
</reference>
<sequence length="390" mass="43407">MSLLEVEKHLKTTAVGQYLGYSLQQLRLCHHLLKAPDGDTISLEYLDDIGVHRANGTLLLEQCKSAPTGNPVADRAEDLWKSFANWSDLCASQKIDPNTTDFRLYVTPTKTGKLVGQLHRATEKEAIAAALAKIKKLIDPERPDVGCANQVARFLKAGDAICSVIIERFQLIVEADPVESVREYVRAGVPSEAQEDLTAAAVGMARDRIDKLIRAQQTPVLSATNFRRQFQTFVRRSDLTNLLTSKVPEPAASAIHHVVSVAPTFVRQLQAINASKDLLVTAVSDYLRTTADKVLWADEGIIVEDSLDDLDAQLVRRHRIVRDEIEDTHAAEDEPFRGRAVYRECTKTTLPLDGRTLPDHFVAGAFNCLADVRRVGWHPLYRILFPEEQG</sequence>
<name>A0A1H8W8L0_9BRAD</name>
<gene>
    <name evidence="2" type="ORF">SAMN05444123_111100</name>
</gene>
<accession>A0A1H8W8L0</accession>
<dbReference type="Proteomes" id="UP000199615">
    <property type="component" value="Unassembled WGS sequence"/>
</dbReference>
<dbReference type="InterPro" id="IPR046913">
    <property type="entry name" value="ABC-3C_CTD7"/>
</dbReference>
<protein>
    <recommendedName>
        <fullName evidence="1">ABC-three component systems C-terminal domain-containing protein</fullName>
    </recommendedName>
</protein>
<organism evidence="2 3">
    <name type="scientific">Rhodopseudomonas pseudopalustris</name>
    <dbReference type="NCBI Taxonomy" id="1513892"/>
    <lineage>
        <taxon>Bacteria</taxon>
        <taxon>Pseudomonadati</taxon>
        <taxon>Pseudomonadota</taxon>
        <taxon>Alphaproteobacteria</taxon>
        <taxon>Hyphomicrobiales</taxon>
        <taxon>Nitrobacteraceae</taxon>
        <taxon>Rhodopseudomonas</taxon>
    </lineage>
</organism>
<feature type="domain" description="ABC-three component systems C-terminal" evidence="1">
    <location>
        <begin position="265"/>
        <end position="383"/>
    </location>
</feature>
<dbReference type="EMBL" id="FODT01000011">
    <property type="protein sequence ID" value="SEP23970.1"/>
    <property type="molecule type" value="Genomic_DNA"/>
</dbReference>